<name>A0A5M6CUQ6_9BACT</name>
<organism evidence="1 2">
    <name type="scientific">Adhaeribacter rhizoryzae</name>
    <dbReference type="NCBI Taxonomy" id="2607907"/>
    <lineage>
        <taxon>Bacteria</taxon>
        <taxon>Pseudomonadati</taxon>
        <taxon>Bacteroidota</taxon>
        <taxon>Cytophagia</taxon>
        <taxon>Cytophagales</taxon>
        <taxon>Hymenobacteraceae</taxon>
        <taxon>Adhaeribacter</taxon>
    </lineage>
</organism>
<evidence type="ECO:0000313" key="1">
    <source>
        <dbReference type="EMBL" id="KAA5538964.1"/>
    </source>
</evidence>
<reference evidence="1 2" key="1">
    <citation type="submission" date="2019-09" db="EMBL/GenBank/DDBJ databases">
        <title>Genome sequence and assembly of Adhaeribacter sp.</title>
        <authorList>
            <person name="Chhetri G."/>
        </authorList>
    </citation>
    <scope>NUCLEOTIDE SEQUENCE [LARGE SCALE GENOMIC DNA]</scope>
    <source>
        <strain evidence="1 2">DK36</strain>
    </source>
</reference>
<dbReference type="RefSeq" id="WP_150093402.1">
    <property type="nucleotide sequence ID" value="NZ_VWSF01000037.1"/>
</dbReference>
<dbReference type="AlphaFoldDB" id="A0A5M6CUQ6"/>
<comment type="caution">
    <text evidence="1">The sequence shown here is derived from an EMBL/GenBank/DDBJ whole genome shotgun (WGS) entry which is preliminary data.</text>
</comment>
<evidence type="ECO:0008006" key="3">
    <source>
        <dbReference type="Google" id="ProtNLM"/>
    </source>
</evidence>
<dbReference type="EMBL" id="VWSF01000037">
    <property type="protein sequence ID" value="KAA5538964.1"/>
    <property type="molecule type" value="Genomic_DNA"/>
</dbReference>
<evidence type="ECO:0000313" key="2">
    <source>
        <dbReference type="Proteomes" id="UP000323426"/>
    </source>
</evidence>
<gene>
    <name evidence="1" type="ORF">F0145_25405</name>
</gene>
<sequence>MINTASIKPVFADEVLQISIDATLSLLRLTWQQHPNSTDYRRGYQQAIQLALDSNTKYWLTDSRQVLYLPISDQHWMYTQMFPLLERSQLLKFAIVMHPETFMTTDKAPMTNNVAQPLSLKKPLNMDLFLDHPSALAWLVGEAKTR</sequence>
<dbReference type="Proteomes" id="UP000323426">
    <property type="component" value="Unassembled WGS sequence"/>
</dbReference>
<keyword evidence="2" id="KW-1185">Reference proteome</keyword>
<proteinExistence type="predicted"/>
<accession>A0A5M6CUQ6</accession>
<protein>
    <recommendedName>
        <fullName evidence="3">STAS/SEC14 domain-containing protein</fullName>
    </recommendedName>
</protein>